<dbReference type="Proteomes" id="UP000675781">
    <property type="component" value="Unassembled WGS sequence"/>
</dbReference>
<evidence type="ECO:0000259" key="3">
    <source>
        <dbReference type="PROSITE" id="PS51186"/>
    </source>
</evidence>
<dbReference type="RefSeq" id="WP_212530721.1">
    <property type="nucleotide sequence ID" value="NZ_JAGSOG010000132.1"/>
</dbReference>
<proteinExistence type="predicted"/>
<protein>
    <submittedName>
        <fullName evidence="4">GNAT family N-acetyltransferase</fullName>
        <ecNumber evidence="4">2.3.1.-</ecNumber>
    </submittedName>
</protein>
<dbReference type="GO" id="GO:0016747">
    <property type="term" value="F:acyltransferase activity, transferring groups other than amino-acyl groups"/>
    <property type="evidence" value="ECO:0007669"/>
    <property type="project" value="InterPro"/>
</dbReference>
<dbReference type="InterPro" id="IPR050832">
    <property type="entry name" value="Bact_Acetyltransf"/>
</dbReference>
<organism evidence="4 5">
    <name type="scientific">Actinospica durhamensis</name>
    <dbReference type="NCBI Taxonomy" id="1508375"/>
    <lineage>
        <taxon>Bacteria</taxon>
        <taxon>Bacillati</taxon>
        <taxon>Actinomycetota</taxon>
        <taxon>Actinomycetes</taxon>
        <taxon>Catenulisporales</taxon>
        <taxon>Actinospicaceae</taxon>
        <taxon>Actinospica</taxon>
    </lineage>
</organism>
<dbReference type="EMBL" id="JAGSOG010000132">
    <property type="protein sequence ID" value="MBR7836240.1"/>
    <property type="molecule type" value="Genomic_DNA"/>
</dbReference>
<evidence type="ECO:0000313" key="5">
    <source>
        <dbReference type="Proteomes" id="UP000675781"/>
    </source>
</evidence>
<name>A0A941EPQ0_9ACTN</name>
<dbReference type="AlphaFoldDB" id="A0A941EPQ0"/>
<dbReference type="CDD" id="cd04301">
    <property type="entry name" value="NAT_SF"/>
    <property type="match status" value="1"/>
</dbReference>
<dbReference type="PANTHER" id="PTHR43877">
    <property type="entry name" value="AMINOALKYLPHOSPHONATE N-ACETYLTRANSFERASE-RELATED-RELATED"/>
    <property type="match status" value="1"/>
</dbReference>
<dbReference type="InterPro" id="IPR013653">
    <property type="entry name" value="GCN5-like_dom"/>
</dbReference>
<keyword evidence="1 4" id="KW-0808">Transferase</keyword>
<dbReference type="InterPro" id="IPR016181">
    <property type="entry name" value="Acyl_CoA_acyltransferase"/>
</dbReference>
<evidence type="ECO:0000256" key="2">
    <source>
        <dbReference type="ARBA" id="ARBA00023315"/>
    </source>
</evidence>
<sequence>MSETSDTWIIADGVEGFGDTAVPHLTLEPAANTLLLTVFERLRAHGPHAFGDADPQFALWHGPDGRPGGALLRTPPFGYVLSHIPAEAARALVDLLLDPAKGLDGRQINLPDTVVEPFTAAWIARTGRTPRIGERNRLYRLEEFIPPDPAPAGRVRRADLLDVPLVARFVEEFWTEVQDPPPAGVQAEPRRVARARIEEGAFWLWCDETDRPVSLAGHAPIVAGAGRIGPVYTPKDARGRGYAGAVTATVARVLREAGAQEVLLFTDLANPTSNALYQRIGFRPVSDRIRLELDE</sequence>
<keyword evidence="5" id="KW-1185">Reference proteome</keyword>
<keyword evidence="2 4" id="KW-0012">Acyltransferase</keyword>
<evidence type="ECO:0000256" key="1">
    <source>
        <dbReference type="ARBA" id="ARBA00022679"/>
    </source>
</evidence>
<dbReference type="Gene3D" id="3.40.630.30">
    <property type="match status" value="1"/>
</dbReference>
<dbReference type="Pfam" id="PF08445">
    <property type="entry name" value="FR47"/>
    <property type="match status" value="1"/>
</dbReference>
<comment type="caution">
    <text evidence="4">The sequence shown here is derived from an EMBL/GenBank/DDBJ whole genome shotgun (WGS) entry which is preliminary data.</text>
</comment>
<dbReference type="PROSITE" id="PS51186">
    <property type="entry name" value="GNAT"/>
    <property type="match status" value="1"/>
</dbReference>
<dbReference type="InterPro" id="IPR000182">
    <property type="entry name" value="GNAT_dom"/>
</dbReference>
<dbReference type="EC" id="2.3.1.-" evidence="4"/>
<dbReference type="SUPFAM" id="SSF55729">
    <property type="entry name" value="Acyl-CoA N-acyltransferases (Nat)"/>
    <property type="match status" value="1"/>
</dbReference>
<evidence type="ECO:0000313" key="4">
    <source>
        <dbReference type="EMBL" id="MBR7836240.1"/>
    </source>
</evidence>
<accession>A0A941EPQ0</accession>
<gene>
    <name evidence="4" type="ORF">KDL01_23380</name>
</gene>
<reference evidence="4" key="1">
    <citation type="submission" date="2021-04" db="EMBL/GenBank/DDBJ databases">
        <title>Genome based classification of Actinospica acidithermotolerans sp. nov., an actinobacterium isolated from an Indonesian hot spring.</title>
        <authorList>
            <person name="Kusuma A.B."/>
            <person name="Putra K.E."/>
            <person name="Nafisah S."/>
            <person name="Loh J."/>
            <person name="Nouioui I."/>
            <person name="Goodfellow M."/>
        </authorList>
    </citation>
    <scope>NUCLEOTIDE SEQUENCE</scope>
    <source>
        <strain evidence="4">CSCA 57</strain>
    </source>
</reference>
<dbReference type="PANTHER" id="PTHR43877:SF2">
    <property type="entry name" value="AMINOALKYLPHOSPHONATE N-ACETYLTRANSFERASE-RELATED"/>
    <property type="match status" value="1"/>
</dbReference>
<feature type="domain" description="N-acetyltransferase" evidence="3">
    <location>
        <begin position="153"/>
        <end position="295"/>
    </location>
</feature>